<dbReference type="NCBIfam" id="NF004846">
    <property type="entry name" value="PRK06197.1"/>
    <property type="match status" value="1"/>
</dbReference>
<dbReference type="AlphaFoldDB" id="A0A1G7UMK8"/>
<evidence type="ECO:0000313" key="2">
    <source>
        <dbReference type="EMBL" id="SDG48481.1"/>
    </source>
</evidence>
<keyword evidence="3" id="KW-1185">Reference proteome</keyword>
<sequence>MSRQWSAADVPRQDGRTVVVTGANSGLGFAAAAMFAAKGADVVLACRSEAKAEAAVLRIGHQAGSVRAAVLDLADLGSVRRFADEFREQHDRLDVLVNNAGVMWSPLTRTAQGFEVQFGTNHLGHFALTGHLLPLLLRTPGARVTTATSLAQGTGKIDFDDLNWHTRKYSTTAAYAQSKLANMMFTLELGRRLRAAGSAVVATASHPGWTATELTRHSPGVLRKVSPLIGMPPGKGVLPTMRAATDPAAPNGSCWGPAHLFETKGHPEPARVPRRAQDAAVAGRLWEESTRLTEVRYDDLEN</sequence>
<dbReference type="EMBL" id="FNCC01000008">
    <property type="protein sequence ID" value="SDG48481.1"/>
    <property type="molecule type" value="Genomic_DNA"/>
</dbReference>
<accession>A0A1G7UMK8</accession>
<keyword evidence="1" id="KW-0560">Oxidoreductase</keyword>
<dbReference type="Gene3D" id="3.40.50.720">
    <property type="entry name" value="NAD(P)-binding Rossmann-like Domain"/>
    <property type="match status" value="1"/>
</dbReference>
<name>A0A1G7UMK8_9PSEU</name>
<dbReference type="PRINTS" id="PR00081">
    <property type="entry name" value="GDHRDH"/>
</dbReference>
<dbReference type="PANTHER" id="PTHR43157:SF31">
    <property type="entry name" value="PHOSPHATIDYLINOSITOL-GLYCAN BIOSYNTHESIS CLASS F PROTEIN"/>
    <property type="match status" value="1"/>
</dbReference>
<proteinExistence type="predicted"/>
<dbReference type="OrthoDB" id="4577644at2"/>
<organism evidence="2 3">
    <name type="scientific">Lentzea fradiae</name>
    <dbReference type="NCBI Taxonomy" id="200378"/>
    <lineage>
        <taxon>Bacteria</taxon>
        <taxon>Bacillati</taxon>
        <taxon>Actinomycetota</taxon>
        <taxon>Actinomycetes</taxon>
        <taxon>Pseudonocardiales</taxon>
        <taxon>Pseudonocardiaceae</taxon>
        <taxon>Lentzea</taxon>
    </lineage>
</organism>
<dbReference type="Proteomes" id="UP000199623">
    <property type="component" value="Unassembled WGS sequence"/>
</dbReference>
<dbReference type="STRING" id="200378.SAMN05216553_108285"/>
<evidence type="ECO:0000313" key="3">
    <source>
        <dbReference type="Proteomes" id="UP000199623"/>
    </source>
</evidence>
<dbReference type="Pfam" id="PF00106">
    <property type="entry name" value="adh_short"/>
    <property type="match status" value="1"/>
</dbReference>
<gene>
    <name evidence="2" type="ORF">SAMN05216553_108285</name>
</gene>
<dbReference type="SUPFAM" id="SSF51735">
    <property type="entry name" value="NAD(P)-binding Rossmann-fold domains"/>
    <property type="match status" value="1"/>
</dbReference>
<reference evidence="3" key="1">
    <citation type="submission" date="2016-10" db="EMBL/GenBank/DDBJ databases">
        <authorList>
            <person name="Varghese N."/>
            <person name="Submissions S."/>
        </authorList>
    </citation>
    <scope>NUCLEOTIDE SEQUENCE [LARGE SCALE GENOMIC DNA]</scope>
    <source>
        <strain evidence="3">CGMCC 4.3506</strain>
    </source>
</reference>
<dbReference type="RefSeq" id="WP_090051473.1">
    <property type="nucleotide sequence ID" value="NZ_FNCC01000008.1"/>
</dbReference>
<evidence type="ECO:0000256" key="1">
    <source>
        <dbReference type="ARBA" id="ARBA00023002"/>
    </source>
</evidence>
<protein>
    <submittedName>
        <fullName evidence="2">NAD(P)-dependent dehydrogenase, short-chain alcohol dehydrogenase family</fullName>
    </submittedName>
</protein>
<dbReference type="GO" id="GO:0016491">
    <property type="term" value="F:oxidoreductase activity"/>
    <property type="evidence" value="ECO:0007669"/>
    <property type="project" value="UniProtKB-KW"/>
</dbReference>
<dbReference type="PANTHER" id="PTHR43157">
    <property type="entry name" value="PHOSPHATIDYLINOSITOL-GLYCAN BIOSYNTHESIS CLASS F PROTEIN-RELATED"/>
    <property type="match status" value="1"/>
</dbReference>
<dbReference type="InterPro" id="IPR036291">
    <property type="entry name" value="NAD(P)-bd_dom_sf"/>
</dbReference>
<dbReference type="InterPro" id="IPR002347">
    <property type="entry name" value="SDR_fam"/>
</dbReference>